<dbReference type="PANTHER" id="PTHR43706">
    <property type="entry name" value="NADH DEHYDROGENASE"/>
    <property type="match status" value="1"/>
</dbReference>
<keyword evidence="9" id="KW-0472">Membrane</keyword>
<evidence type="ECO:0000256" key="1">
    <source>
        <dbReference type="ARBA" id="ARBA00005272"/>
    </source>
</evidence>
<keyword evidence="6" id="KW-0560">Oxidoreductase</keyword>
<evidence type="ECO:0000256" key="7">
    <source>
        <dbReference type="ARBA" id="ARBA00023027"/>
    </source>
</evidence>
<sequence length="456" mass="50786">MTKNHMKTHCSILDSICLPDSKLPRIVIIGGGFGGLALVEKLKNKDVQVVLLDKNNFHQFQPLFYQVATSALEPDSIAFPFRKQISGYKNVSFRLANVVEIQPSSNTLITDKGSLTYDSLVLATGTETNFFGLENVERNCLGMKDIRDSLNIRHMMLQNLEQATITCNNEDRDALTNFVIVGGGPAGVEMAGSLAEFCKYILPKDYPEYPASLMHIYLVEASNELLGTMSKNASLKTLKYLKKLGVKVLLNESVIDYNGKVVQTKSGNTLLARNLIWTAGVKGHFPRGIDKEHITNGNRLKTDAYLKVEGYNNIYAIGDIASLISKDTPKGHPQVAQVAIQQGKHLAMTLMNLINKKPLTPFKYKDKGSLATVGKRRAVADLGNFKFAGYLAWLLWSIVHLMSISGFRNKLMVGFNWAVSYFTYEKSNRLIIRNFKPNLNIDESTEAISKKDLIPK</sequence>
<dbReference type="AlphaFoldDB" id="A0A8J3BL10"/>
<feature type="domain" description="FAD/NAD(P)-binding" evidence="10">
    <location>
        <begin position="25"/>
        <end position="343"/>
    </location>
</feature>
<gene>
    <name evidence="12" type="primary">ndh</name>
    <name evidence="12" type="ORF">GCM10007962_11170</name>
</gene>
<comment type="caution">
    <text evidence="12">The sequence shown here is derived from an EMBL/GenBank/DDBJ whole genome shotgun (WGS) entry which is preliminary data.</text>
</comment>
<reference evidence="12" key="2">
    <citation type="submission" date="2020-09" db="EMBL/GenBank/DDBJ databases">
        <authorList>
            <person name="Sun Q."/>
            <person name="Ohkuma M."/>
        </authorList>
    </citation>
    <scope>NUCLEOTIDE SEQUENCE</scope>
    <source>
        <strain evidence="12">JCM 12862</strain>
    </source>
</reference>
<dbReference type="Gene3D" id="3.50.50.100">
    <property type="match status" value="1"/>
</dbReference>
<dbReference type="InterPro" id="IPR054585">
    <property type="entry name" value="NDH2-like_C"/>
</dbReference>
<protein>
    <recommendedName>
        <fullName evidence="2">NADH:ubiquinone reductase (non-electrogenic)</fullName>
        <ecNumber evidence="2">1.6.5.9</ecNumber>
    </recommendedName>
</protein>
<dbReference type="EMBL" id="BMNR01000002">
    <property type="protein sequence ID" value="GGK18759.1"/>
    <property type="molecule type" value="Genomic_DNA"/>
</dbReference>
<dbReference type="SUPFAM" id="SSF51905">
    <property type="entry name" value="FAD/NAD(P)-binding domain"/>
    <property type="match status" value="2"/>
</dbReference>
<evidence type="ECO:0000259" key="11">
    <source>
        <dbReference type="Pfam" id="PF22366"/>
    </source>
</evidence>
<evidence type="ECO:0000313" key="13">
    <source>
        <dbReference type="Proteomes" id="UP000612329"/>
    </source>
</evidence>
<evidence type="ECO:0000256" key="9">
    <source>
        <dbReference type="SAM" id="Phobius"/>
    </source>
</evidence>
<comment type="similarity">
    <text evidence="1">Belongs to the NADH dehydrogenase family.</text>
</comment>
<reference evidence="12" key="1">
    <citation type="journal article" date="2014" name="Int. J. Syst. Evol. Microbiol.">
        <title>Complete genome sequence of Corynebacterium casei LMG S-19264T (=DSM 44701T), isolated from a smear-ripened cheese.</title>
        <authorList>
            <consortium name="US DOE Joint Genome Institute (JGI-PGF)"/>
            <person name="Walter F."/>
            <person name="Albersmeier A."/>
            <person name="Kalinowski J."/>
            <person name="Ruckert C."/>
        </authorList>
    </citation>
    <scope>NUCLEOTIDE SEQUENCE</scope>
    <source>
        <strain evidence="12">JCM 12862</strain>
    </source>
</reference>
<dbReference type="GO" id="GO:0050136">
    <property type="term" value="F:NADH dehydrogenase (quinone) (non-electrogenic) activity"/>
    <property type="evidence" value="ECO:0007669"/>
    <property type="project" value="UniProtKB-EC"/>
</dbReference>
<name>A0A8J3BL10_9FLAO</name>
<dbReference type="InterPro" id="IPR023753">
    <property type="entry name" value="FAD/NAD-binding_dom"/>
</dbReference>
<evidence type="ECO:0000256" key="2">
    <source>
        <dbReference type="ARBA" id="ARBA00012637"/>
    </source>
</evidence>
<dbReference type="Pfam" id="PF07992">
    <property type="entry name" value="Pyr_redox_2"/>
    <property type="match status" value="1"/>
</dbReference>
<dbReference type="Proteomes" id="UP000612329">
    <property type="component" value="Unassembled WGS sequence"/>
</dbReference>
<dbReference type="InterPro" id="IPR036188">
    <property type="entry name" value="FAD/NAD-bd_sf"/>
</dbReference>
<dbReference type="PANTHER" id="PTHR43706:SF47">
    <property type="entry name" value="EXTERNAL NADH-UBIQUINONE OXIDOREDUCTASE 1, MITOCHONDRIAL-RELATED"/>
    <property type="match status" value="1"/>
</dbReference>
<keyword evidence="4" id="KW-0274">FAD</keyword>
<keyword evidence="13" id="KW-1185">Reference proteome</keyword>
<feature type="domain" description="External alternative NADH-ubiquinone oxidoreductase-like C-terminal" evidence="11">
    <location>
        <begin position="367"/>
        <end position="422"/>
    </location>
</feature>
<evidence type="ECO:0000256" key="4">
    <source>
        <dbReference type="ARBA" id="ARBA00022827"/>
    </source>
</evidence>
<evidence type="ECO:0000313" key="12">
    <source>
        <dbReference type="EMBL" id="GGK18759.1"/>
    </source>
</evidence>
<feature type="transmembrane region" description="Helical" evidence="9">
    <location>
        <begin position="387"/>
        <end position="407"/>
    </location>
</feature>
<keyword evidence="9" id="KW-0812">Transmembrane</keyword>
<dbReference type="EC" id="1.6.5.9" evidence="2"/>
<dbReference type="InterPro" id="IPR045024">
    <property type="entry name" value="NDH-2"/>
</dbReference>
<keyword evidence="9" id="KW-1133">Transmembrane helix</keyword>
<accession>A0A8J3BL10</accession>
<dbReference type="PRINTS" id="PR00368">
    <property type="entry name" value="FADPNR"/>
</dbReference>
<keyword evidence="3" id="KW-0285">Flavoprotein</keyword>
<evidence type="ECO:0000256" key="6">
    <source>
        <dbReference type="ARBA" id="ARBA00023002"/>
    </source>
</evidence>
<dbReference type="Pfam" id="PF22366">
    <property type="entry name" value="NDH2_C"/>
    <property type="match status" value="1"/>
</dbReference>
<evidence type="ECO:0000256" key="8">
    <source>
        <dbReference type="ARBA" id="ARBA00047599"/>
    </source>
</evidence>
<keyword evidence="5" id="KW-0809">Transit peptide</keyword>
<proteinExistence type="inferred from homology"/>
<comment type="catalytic activity">
    <reaction evidence="8">
        <text>a quinone + NADH + H(+) = a quinol + NAD(+)</text>
        <dbReference type="Rhea" id="RHEA:46160"/>
        <dbReference type="ChEBI" id="CHEBI:15378"/>
        <dbReference type="ChEBI" id="CHEBI:24646"/>
        <dbReference type="ChEBI" id="CHEBI:57540"/>
        <dbReference type="ChEBI" id="CHEBI:57945"/>
        <dbReference type="ChEBI" id="CHEBI:132124"/>
        <dbReference type="EC" id="1.6.5.9"/>
    </reaction>
</comment>
<dbReference type="PRINTS" id="PR00411">
    <property type="entry name" value="PNDRDTASEI"/>
</dbReference>
<evidence type="ECO:0000259" key="10">
    <source>
        <dbReference type="Pfam" id="PF07992"/>
    </source>
</evidence>
<evidence type="ECO:0000256" key="5">
    <source>
        <dbReference type="ARBA" id="ARBA00022946"/>
    </source>
</evidence>
<keyword evidence="7" id="KW-0520">NAD</keyword>
<evidence type="ECO:0000256" key="3">
    <source>
        <dbReference type="ARBA" id="ARBA00022630"/>
    </source>
</evidence>
<organism evidence="12 13">
    <name type="scientific">Yeosuana aromativorans</name>
    <dbReference type="NCBI Taxonomy" id="288019"/>
    <lineage>
        <taxon>Bacteria</taxon>
        <taxon>Pseudomonadati</taxon>
        <taxon>Bacteroidota</taxon>
        <taxon>Flavobacteriia</taxon>
        <taxon>Flavobacteriales</taxon>
        <taxon>Flavobacteriaceae</taxon>
        <taxon>Yeosuana</taxon>
    </lineage>
</organism>